<organism evidence="1 2">
    <name type="scientific">Enterocloster bolteae</name>
    <dbReference type="NCBI Taxonomy" id="208479"/>
    <lineage>
        <taxon>Bacteria</taxon>
        <taxon>Bacillati</taxon>
        <taxon>Bacillota</taxon>
        <taxon>Clostridia</taxon>
        <taxon>Lachnospirales</taxon>
        <taxon>Lachnospiraceae</taxon>
        <taxon>Enterocloster</taxon>
    </lineage>
</organism>
<dbReference type="Pfam" id="PF02954">
    <property type="entry name" value="HTH_8"/>
    <property type="match status" value="1"/>
</dbReference>
<dbReference type="EMBL" id="QRZM01000001">
    <property type="protein sequence ID" value="RGV78851.1"/>
    <property type="molecule type" value="Genomic_DNA"/>
</dbReference>
<dbReference type="PROSITE" id="PS50045">
    <property type="entry name" value="SIGMA54_INTERACT_4"/>
    <property type="match status" value="1"/>
</dbReference>
<dbReference type="Gene3D" id="1.10.10.60">
    <property type="entry name" value="Homeodomain-like"/>
    <property type="match status" value="1"/>
</dbReference>
<dbReference type="PANTHER" id="PTHR32071:SF57">
    <property type="entry name" value="C4-DICARBOXYLATE TRANSPORT TRANSCRIPTIONAL REGULATORY PROTEIN DCTD"/>
    <property type="match status" value="1"/>
</dbReference>
<proteinExistence type="predicted"/>
<reference evidence="1 2" key="1">
    <citation type="submission" date="2018-08" db="EMBL/GenBank/DDBJ databases">
        <title>A genome reference for cultivated species of the human gut microbiota.</title>
        <authorList>
            <person name="Zou Y."/>
            <person name="Xue W."/>
            <person name="Luo G."/>
        </authorList>
    </citation>
    <scope>NUCLEOTIDE SEQUENCE [LARGE SCALE GENOMIC DNA]</scope>
    <source>
        <strain evidence="1 2">AF14-18</strain>
    </source>
</reference>
<dbReference type="Pfam" id="PF25601">
    <property type="entry name" value="AAA_lid_14"/>
    <property type="match status" value="1"/>
</dbReference>
<comment type="caution">
    <text evidence="1">The sequence shown here is derived from an EMBL/GenBank/DDBJ whole genome shotgun (WGS) entry which is preliminary data.</text>
</comment>
<dbReference type="GO" id="GO:0043565">
    <property type="term" value="F:sequence-specific DNA binding"/>
    <property type="evidence" value="ECO:0007669"/>
    <property type="project" value="InterPro"/>
</dbReference>
<dbReference type="Gene3D" id="3.40.50.2300">
    <property type="match status" value="1"/>
</dbReference>
<dbReference type="SMART" id="SM00091">
    <property type="entry name" value="PAS"/>
    <property type="match status" value="1"/>
</dbReference>
<dbReference type="InterPro" id="IPR025943">
    <property type="entry name" value="Sigma_54_int_dom_ATP-bd_2"/>
</dbReference>
<dbReference type="GO" id="GO:0005524">
    <property type="term" value="F:ATP binding"/>
    <property type="evidence" value="ECO:0007669"/>
    <property type="project" value="InterPro"/>
</dbReference>
<dbReference type="PROSITE" id="PS00675">
    <property type="entry name" value="SIGMA54_INTERACT_1"/>
    <property type="match status" value="1"/>
</dbReference>
<dbReference type="SUPFAM" id="SSF46689">
    <property type="entry name" value="Homeodomain-like"/>
    <property type="match status" value="1"/>
</dbReference>
<accession>A0A412ZF61</accession>
<dbReference type="InterPro" id="IPR058031">
    <property type="entry name" value="AAA_lid_NorR"/>
</dbReference>
<dbReference type="InterPro" id="IPR002078">
    <property type="entry name" value="Sigma_54_int"/>
</dbReference>
<protein>
    <submittedName>
        <fullName evidence="1">AAA family ATPase</fullName>
    </submittedName>
</protein>
<dbReference type="Pfam" id="PF00158">
    <property type="entry name" value="Sigma54_activat"/>
    <property type="match status" value="1"/>
</dbReference>
<dbReference type="Pfam" id="PF06506">
    <property type="entry name" value="PrpR_N"/>
    <property type="match status" value="1"/>
</dbReference>
<dbReference type="Gene3D" id="1.10.8.60">
    <property type="match status" value="1"/>
</dbReference>
<sequence>MDNGRWKSVIKIVFFAPYPDILPVIEQVFRERPESEAIQYEVVQDFYNNRLEQVEADVVIARGFTAHTLKRKNIPCAELKSTGYDVMKAVNECMQKGNIERIAVVGAFNMVYGAEQMCHLYPNLGLGCYAEDDETKLEMAVHQAMKDGNQAIVGGYSTVQIAERLGMPAAMIHSGIEAVNHAISEAIAVAHLTRYERQKRDEIANIMNYSFQGIISVNRKGIITLANTCCHTYMKDRKTSLAGEHIKDFFPDIDFDSVIRDKQKILSEVCRFGGKQVLVNCVPVAGDSEEFGCVLTFQGTEQIQAEEGKLRKRMHSDGFTARYDFSHILYRDSCMEAVISQAVKFSYSDSNILIHGETGTGKELFAQSIHNSSRRRKGPFVAINCAALPENLLESELFGYVEGAFTGASRGGKMGFFEIAHKGTIFLDEIGDISPKLQSRLLRVIQEREIIRLGNDTVIPIDVRVICATNRDLKKEVSRGNFREDLLYRLDVLELNLPPLRKRKQDILYLADRMVRFEHERTGSRLEAITQEGRELLMRYNWPGNVREMRNFCERICILCEKTRAGAEDVLQALPGEWEHGEGADSQYADSQYAESRHAESRYAESRYAESRYAESRHADSGSGSADFPASGSHVPAEAAGRGPRLEEAQRQAVKDALELCGYHRGRTAAYLGIDKSTLWRKMKKYGIEG</sequence>
<name>A0A412ZF61_9FIRM</name>
<dbReference type="Proteomes" id="UP000284543">
    <property type="component" value="Unassembled WGS sequence"/>
</dbReference>
<dbReference type="InterPro" id="IPR027417">
    <property type="entry name" value="P-loop_NTPase"/>
</dbReference>
<dbReference type="Gene3D" id="3.30.450.20">
    <property type="entry name" value="PAS domain"/>
    <property type="match status" value="1"/>
</dbReference>
<dbReference type="GO" id="GO:0006355">
    <property type="term" value="P:regulation of DNA-templated transcription"/>
    <property type="evidence" value="ECO:0007669"/>
    <property type="project" value="InterPro"/>
</dbReference>
<dbReference type="PROSITE" id="PS00676">
    <property type="entry name" value="SIGMA54_INTERACT_2"/>
    <property type="match status" value="1"/>
</dbReference>
<dbReference type="RefSeq" id="WP_002567966.1">
    <property type="nucleotide sequence ID" value="NZ_CABKUK010000002.1"/>
</dbReference>
<dbReference type="InterPro" id="IPR025662">
    <property type="entry name" value="Sigma_54_int_dom_ATP-bd_1"/>
</dbReference>
<dbReference type="SMART" id="SM00382">
    <property type="entry name" value="AAA"/>
    <property type="match status" value="1"/>
</dbReference>
<dbReference type="AlphaFoldDB" id="A0A412ZF61"/>
<evidence type="ECO:0000313" key="2">
    <source>
        <dbReference type="Proteomes" id="UP000284543"/>
    </source>
</evidence>
<dbReference type="Gene3D" id="3.40.50.10660">
    <property type="entry name" value="PrpR receptor domain-like"/>
    <property type="match status" value="1"/>
</dbReference>
<dbReference type="SUPFAM" id="SSF52540">
    <property type="entry name" value="P-loop containing nucleoside triphosphate hydrolases"/>
    <property type="match status" value="1"/>
</dbReference>
<dbReference type="InterPro" id="IPR000014">
    <property type="entry name" value="PAS"/>
</dbReference>
<dbReference type="FunFam" id="3.40.50.300:FF:000006">
    <property type="entry name" value="DNA-binding transcriptional regulator NtrC"/>
    <property type="match status" value="1"/>
</dbReference>
<dbReference type="PANTHER" id="PTHR32071">
    <property type="entry name" value="TRANSCRIPTIONAL REGULATORY PROTEIN"/>
    <property type="match status" value="1"/>
</dbReference>
<dbReference type="CDD" id="cd00009">
    <property type="entry name" value="AAA"/>
    <property type="match status" value="1"/>
</dbReference>
<dbReference type="SUPFAM" id="SSF159800">
    <property type="entry name" value="PrpR receptor domain-like"/>
    <property type="match status" value="1"/>
</dbReference>
<gene>
    <name evidence="1" type="ORF">DWW02_03770</name>
</gene>
<dbReference type="InterPro" id="IPR009057">
    <property type="entry name" value="Homeodomain-like_sf"/>
</dbReference>
<evidence type="ECO:0000313" key="1">
    <source>
        <dbReference type="EMBL" id="RGV78851.1"/>
    </source>
</evidence>
<dbReference type="Gene3D" id="3.40.50.300">
    <property type="entry name" value="P-loop containing nucleotide triphosphate hydrolases"/>
    <property type="match status" value="1"/>
</dbReference>
<dbReference type="GO" id="GO:0000156">
    <property type="term" value="F:phosphorelay response regulator activity"/>
    <property type="evidence" value="ECO:0007669"/>
    <property type="project" value="InterPro"/>
</dbReference>
<dbReference type="PRINTS" id="PR01590">
    <property type="entry name" value="HTHFIS"/>
</dbReference>
<dbReference type="InterPro" id="IPR010524">
    <property type="entry name" value="Sig_transdc_resp-reg_PrpR_N"/>
</dbReference>
<dbReference type="InterPro" id="IPR003593">
    <property type="entry name" value="AAA+_ATPase"/>
</dbReference>
<dbReference type="InterPro" id="IPR002197">
    <property type="entry name" value="HTH_Fis"/>
</dbReference>
<dbReference type="InterPro" id="IPR035965">
    <property type="entry name" value="PAS-like_dom_sf"/>
</dbReference>
<dbReference type="SUPFAM" id="SSF55785">
    <property type="entry name" value="PYP-like sensor domain (PAS domain)"/>
    <property type="match status" value="1"/>
</dbReference>